<dbReference type="PANTHER" id="PTHR21621">
    <property type="entry name" value="RIBOSOMAL PROTEIN S6 MODIFICATION PROTEIN"/>
    <property type="match status" value="1"/>
</dbReference>
<dbReference type="Gene3D" id="3.30.470.20">
    <property type="entry name" value="ATP-grasp fold, B domain"/>
    <property type="match status" value="1"/>
</dbReference>
<dbReference type="GO" id="GO:0046872">
    <property type="term" value="F:metal ion binding"/>
    <property type="evidence" value="ECO:0007669"/>
    <property type="project" value="InterPro"/>
</dbReference>
<sequence length="283" mass="34008">MGRIAIFTKTNLQDYRIIKLKEEIKNYNNISIIDIEKENIFPYNEKILNYDLYYFFVGSNFLSDIHFLAKYLEQNGKEVINKIHVKESIISKTLFYSILNKYVKIPEFVKIYSIDNIEYVINKIGFPMIIKHQFIHRGEFVHKIDNEKELYNFLEKYLLEKRINIKNLIFQKYIPYEKDIRIIFIGKPIGAMERINKNSFKANISQGGYGKQYKLDQEIIDIGYKIMEKCDLQIFAFDLLLKDNQYYLIDLHHIFQYEGFDKYLNKNITKEILNYLNEISNKS</sequence>
<organism evidence="4">
    <name type="scientific">Nanobsidianus stetteri</name>
    <dbReference type="NCBI Taxonomy" id="1294122"/>
    <lineage>
        <taxon>Archaea</taxon>
        <taxon>Nanobdellota</taxon>
        <taxon>Candidatus Nanoarchaeia</taxon>
        <taxon>Nanoarchaeales</taxon>
        <taxon>Nanopusillaceae</taxon>
        <taxon>Candidatus Nanobsidianus</taxon>
    </lineage>
</organism>
<keyword evidence="1" id="KW-0067">ATP-binding</keyword>
<dbReference type="GO" id="GO:0018169">
    <property type="term" value="F:ribosomal S6-glutamic acid ligase activity"/>
    <property type="evidence" value="ECO:0007669"/>
    <property type="project" value="TreeGrafter"/>
</dbReference>
<dbReference type="SUPFAM" id="SSF56059">
    <property type="entry name" value="Glutathione synthetase ATP-binding domain-like"/>
    <property type="match status" value="1"/>
</dbReference>
<dbReference type="RefSeq" id="WP_228615258.1">
    <property type="nucleotide sequence ID" value="NZ_QEFP02000006.1"/>
</dbReference>
<reference evidence="3" key="4">
    <citation type="submission" date="2021-11" db="EMBL/GenBank/DDBJ databases">
        <authorList>
            <person name="Munson-Mcgee J."/>
            <person name="Field E."/>
            <person name="Bateson M."/>
            <person name="Rooney C."/>
            <person name="Stepanauskas R."/>
            <person name="Young M."/>
        </authorList>
    </citation>
    <scope>NUCLEOTIDE SEQUENCE</scope>
    <source>
        <strain evidence="3">SCGC AB-777_F03</strain>
    </source>
</reference>
<dbReference type="EMBL" id="QEFP01000003">
    <property type="protein sequence ID" value="PVU68787.1"/>
    <property type="molecule type" value="Genomic_DNA"/>
</dbReference>
<dbReference type="GO" id="GO:0009432">
    <property type="term" value="P:SOS response"/>
    <property type="evidence" value="ECO:0007669"/>
    <property type="project" value="TreeGrafter"/>
</dbReference>
<dbReference type="GO" id="GO:0005524">
    <property type="term" value="F:ATP binding"/>
    <property type="evidence" value="ECO:0007669"/>
    <property type="project" value="UniProtKB-UniRule"/>
</dbReference>
<dbReference type="Proteomes" id="UP000245509">
    <property type="component" value="Unassembled WGS sequence"/>
</dbReference>
<reference evidence="4" key="3">
    <citation type="submission" date="2017-05" db="EMBL/GenBank/DDBJ databases">
        <authorList>
            <person name="Song R."/>
            <person name="Chenine A.L."/>
            <person name="Ruprecht R.M."/>
        </authorList>
    </citation>
    <scope>NUCLEOTIDE SEQUENCE</scope>
    <source>
        <strain evidence="4">SCGC AB-777_F03</strain>
    </source>
</reference>
<evidence type="ECO:0000259" key="2">
    <source>
        <dbReference type="PROSITE" id="PS50975"/>
    </source>
</evidence>
<feature type="domain" description="ATP-grasp" evidence="2">
    <location>
        <begin position="95"/>
        <end position="277"/>
    </location>
</feature>
<evidence type="ECO:0000313" key="4">
    <source>
        <dbReference type="EMBL" id="PVU68787.1"/>
    </source>
</evidence>
<protein>
    <submittedName>
        <fullName evidence="3">ATP-grasp domain-containing protein</fullName>
    </submittedName>
</protein>
<comment type="caution">
    <text evidence="4">The sequence shown here is derived from an EMBL/GenBank/DDBJ whole genome shotgun (WGS) entry which is preliminary data.</text>
</comment>
<evidence type="ECO:0000256" key="1">
    <source>
        <dbReference type="PROSITE-ProRule" id="PRU00409"/>
    </source>
</evidence>
<dbReference type="Pfam" id="PF08443">
    <property type="entry name" value="RimK"/>
    <property type="match status" value="1"/>
</dbReference>
<evidence type="ECO:0000313" key="3">
    <source>
        <dbReference type="EMBL" id="MCC5447030.1"/>
    </source>
</evidence>
<gene>
    <name evidence="3" type="ORF">DDW03_001270</name>
    <name evidence="4" type="ORF">DDW03_01045</name>
</gene>
<dbReference type="InterPro" id="IPR011761">
    <property type="entry name" value="ATP-grasp"/>
</dbReference>
<reference evidence="3" key="2">
    <citation type="submission" date="2017-05" db="EMBL/GenBank/DDBJ databases">
        <authorList>
            <person name="Munson-Mcgee J.H."/>
        </authorList>
    </citation>
    <scope>NUCLEOTIDE SEQUENCE</scope>
    <source>
        <strain evidence="3">SCGC AB-777_F03</strain>
    </source>
</reference>
<reference evidence="4" key="1">
    <citation type="journal article" date="2015" name="Appl. Environ. Microbiol.">
        <title>Nanoarchaeota, Their Sulfolobales Host, and Nanoarchaeota Virus Distribution across Yellowstone National Park Hot Springs.</title>
        <authorList>
            <person name="Munson-McGee J.H."/>
            <person name="Field E.K."/>
            <person name="Bateson M."/>
            <person name="Rooney C."/>
            <person name="Stepanauskas R."/>
            <person name="Young M.J."/>
        </authorList>
    </citation>
    <scope>NUCLEOTIDE SEQUENCE [LARGE SCALE GENOMIC DNA]</scope>
    <source>
        <strain evidence="4">SCGC AB-777_F03</strain>
    </source>
</reference>
<name>A0A2T9WLU1_NANST</name>
<dbReference type="InterPro" id="IPR013815">
    <property type="entry name" value="ATP_grasp_subdomain_1"/>
</dbReference>
<dbReference type="InterPro" id="IPR013651">
    <property type="entry name" value="ATP-grasp_RimK-type"/>
</dbReference>
<dbReference type="PANTHER" id="PTHR21621:SF0">
    <property type="entry name" value="BETA-CITRYLGLUTAMATE SYNTHASE B-RELATED"/>
    <property type="match status" value="1"/>
</dbReference>
<dbReference type="EMBL" id="QEFP02000006">
    <property type="protein sequence ID" value="MCC5447030.1"/>
    <property type="molecule type" value="Genomic_DNA"/>
</dbReference>
<dbReference type="Gene3D" id="3.30.1490.20">
    <property type="entry name" value="ATP-grasp fold, A domain"/>
    <property type="match status" value="1"/>
</dbReference>
<dbReference type="PROSITE" id="PS50975">
    <property type="entry name" value="ATP_GRASP"/>
    <property type="match status" value="1"/>
</dbReference>
<accession>A0A2T9WLU1</accession>
<dbReference type="GO" id="GO:0005737">
    <property type="term" value="C:cytoplasm"/>
    <property type="evidence" value="ECO:0007669"/>
    <property type="project" value="TreeGrafter"/>
</dbReference>
<keyword evidence="1" id="KW-0547">Nucleotide-binding</keyword>
<proteinExistence type="predicted"/>
<dbReference type="AlphaFoldDB" id="A0A2T9WLU1"/>